<comment type="caution">
    <text evidence="1">The sequence shown here is derived from an EMBL/GenBank/DDBJ whole genome shotgun (WGS) entry which is preliminary data.</text>
</comment>
<dbReference type="EMBL" id="LVIE01000166">
    <property type="protein sequence ID" value="OHT24176.1"/>
    <property type="molecule type" value="Genomic_DNA"/>
</dbReference>
<organism evidence="1 2">
    <name type="scientific">Providencia stuartii</name>
    <dbReference type="NCBI Taxonomy" id="588"/>
    <lineage>
        <taxon>Bacteria</taxon>
        <taxon>Pseudomonadati</taxon>
        <taxon>Pseudomonadota</taxon>
        <taxon>Gammaproteobacteria</taxon>
        <taxon>Enterobacterales</taxon>
        <taxon>Morganellaceae</taxon>
        <taxon>Providencia</taxon>
    </lineage>
</organism>
<gene>
    <name evidence="1" type="ORF">A3Q29_19125</name>
</gene>
<evidence type="ECO:0000313" key="1">
    <source>
        <dbReference type="EMBL" id="OHT24176.1"/>
    </source>
</evidence>
<evidence type="ECO:0000313" key="2">
    <source>
        <dbReference type="Proteomes" id="UP000179588"/>
    </source>
</evidence>
<name>A0A1S1HS08_PROST</name>
<keyword evidence="2" id="KW-1185">Reference proteome</keyword>
<sequence length="174" mass="20392">MMNAKETKPVLEYDMVNFFDGHINVSTAQQIMAQIWGGVDLIEDEIINIRGIHQEWLELANQFLSKTNNSPYFDNYLSTLNDMFNDSIQSYNEIYNSMNAVMFSYNDVLNLMIPVYDDIGCDIRCYMLILEKRLLVETSKSYEAIENNDYMGSLFHQLTKKLTNYFQLFVILKI</sequence>
<dbReference type="AlphaFoldDB" id="A0A1S1HS08"/>
<dbReference type="Proteomes" id="UP000179588">
    <property type="component" value="Unassembled WGS sequence"/>
</dbReference>
<protein>
    <submittedName>
        <fullName evidence="1">Uncharacterized protein</fullName>
    </submittedName>
</protein>
<accession>A0A1S1HS08</accession>
<reference evidence="1 2" key="1">
    <citation type="submission" date="2016-03" db="EMBL/GenBank/DDBJ databases">
        <title>Genome sequence of Providencia stuartii strain, isolated from the salivary glands of larval Lucilia sericata.</title>
        <authorList>
            <person name="Yuan Y."/>
            <person name="Zhang Y."/>
            <person name="Fu S."/>
            <person name="Crippen T.L."/>
            <person name="Visi D."/>
            <person name="Benbow M.E."/>
            <person name="Allen M."/>
            <person name="Tomberlin J.K."/>
            <person name="Sze S.-H."/>
            <person name="Tarone A.M."/>
        </authorList>
    </citation>
    <scope>NUCLEOTIDE SEQUENCE [LARGE SCALE GENOMIC DNA]</scope>
    <source>
        <strain evidence="1 2">Crippen</strain>
    </source>
</reference>
<proteinExistence type="predicted"/>